<reference evidence="1" key="1">
    <citation type="submission" date="2024-02" db="EMBL/GenBank/DDBJ databases">
        <authorList>
            <consortium name="ELIXIR-Norway"/>
            <consortium name="Elixir Norway"/>
        </authorList>
    </citation>
    <scope>NUCLEOTIDE SEQUENCE</scope>
</reference>
<organism evidence="1 2">
    <name type="scientific">Sphagnum jensenii</name>
    <dbReference type="NCBI Taxonomy" id="128206"/>
    <lineage>
        <taxon>Eukaryota</taxon>
        <taxon>Viridiplantae</taxon>
        <taxon>Streptophyta</taxon>
        <taxon>Embryophyta</taxon>
        <taxon>Bryophyta</taxon>
        <taxon>Sphagnophytina</taxon>
        <taxon>Sphagnopsida</taxon>
        <taxon>Sphagnales</taxon>
        <taxon>Sphagnaceae</taxon>
        <taxon>Sphagnum</taxon>
    </lineage>
</organism>
<keyword evidence="2" id="KW-1185">Reference proteome</keyword>
<dbReference type="EMBL" id="CAXAQS010000050">
    <property type="protein sequence ID" value="CAK9249797.1"/>
    <property type="molecule type" value="Genomic_DNA"/>
</dbReference>
<proteinExistence type="predicted"/>
<protein>
    <submittedName>
        <fullName evidence="1">Uncharacterized protein</fullName>
    </submittedName>
</protein>
<evidence type="ECO:0000313" key="2">
    <source>
        <dbReference type="Proteomes" id="UP001497444"/>
    </source>
</evidence>
<name>A0ABP0V6Q0_9BRYO</name>
<gene>
    <name evidence="1" type="ORF">CSSPJE1EN1_LOCUS25175</name>
</gene>
<evidence type="ECO:0000313" key="1">
    <source>
        <dbReference type="EMBL" id="CAK9249797.1"/>
    </source>
</evidence>
<comment type="caution">
    <text evidence="1">The sequence shown here is derived from an EMBL/GenBank/DDBJ whole genome shotgun (WGS) entry which is preliminary data.</text>
</comment>
<sequence>MLKTVTVEAKAIAVEQKNDTTEYNAATYKTNPDATAEDLLNKMPGISSSGGTVTAHGETVGKVLVDGKNSLVMMPLLLSKTCLLK</sequence>
<accession>A0ABP0V6Q0</accession>
<dbReference type="Proteomes" id="UP001497444">
    <property type="component" value="Unassembled WGS sequence"/>
</dbReference>